<dbReference type="AlphaFoldDB" id="A0A2S5BF91"/>
<comment type="subcellular location">
    <subcellularLocation>
        <location evidence="1">Membrane</location>
        <topology evidence="1">Single-pass type IV membrane protein</topology>
    </subcellularLocation>
</comment>
<keyword evidence="11" id="KW-1185">Reference proteome</keyword>
<feature type="compositionally biased region" description="Low complexity" evidence="7">
    <location>
        <begin position="225"/>
        <end position="244"/>
    </location>
</feature>
<dbReference type="PANTHER" id="PTHR10809">
    <property type="entry name" value="VESICLE-ASSOCIATED MEMBRANE PROTEIN-ASSOCIATED PROTEIN"/>
    <property type="match status" value="1"/>
</dbReference>
<dbReference type="InterPro" id="IPR008962">
    <property type="entry name" value="PapD-like_sf"/>
</dbReference>
<evidence type="ECO:0000313" key="10">
    <source>
        <dbReference type="EMBL" id="POY75437.1"/>
    </source>
</evidence>
<dbReference type="GO" id="GO:0005789">
    <property type="term" value="C:endoplasmic reticulum membrane"/>
    <property type="evidence" value="ECO:0007669"/>
    <property type="project" value="InterPro"/>
</dbReference>
<dbReference type="Gene3D" id="2.60.40.10">
    <property type="entry name" value="Immunoglobulins"/>
    <property type="match status" value="1"/>
</dbReference>
<keyword evidence="5 8" id="KW-0472">Membrane</keyword>
<dbReference type="SUPFAM" id="SSF49354">
    <property type="entry name" value="PapD-like"/>
    <property type="match status" value="1"/>
</dbReference>
<sequence>MDSSAMRLVKRTLSVTNSSNQHAVAYKVKTTAPKQYCVRPNSGRIEPGETVEVHVLLQPMKEDPAPGQKCRDKFLVQSVAITPERESVPLADLWKQLEDDDKARSEDGPAKIHEQKIRCAYLPAAESDVAHSAIPEEQQTAHDGDASRMTSADASFVSTSGTSRSADSPIAASLSTSTPPPAATLASTSSRDGAEKPTTGAAAPISPVYATHNLALGAAVGAPVAASSKAPGSDAAASSSSSASPNVVPAIATSYHSTPTSAVAAAPATSSSTERSTGSSGPSDAELSRLRSELDAARAEISRLKMQLEGAETTNATLRSRGAGAGGSVISSDKGAGVTSQAVVDLKGQEGVPVQVVAGIAFGVFVVTWLFF</sequence>
<organism evidence="10 11">
    <name type="scientific">Rhodotorula taiwanensis</name>
    <dbReference type="NCBI Taxonomy" id="741276"/>
    <lineage>
        <taxon>Eukaryota</taxon>
        <taxon>Fungi</taxon>
        <taxon>Dikarya</taxon>
        <taxon>Basidiomycota</taxon>
        <taxon>Pucciniomycotina</taxon>
        <taxon>Microbotryomycetes</taxon>
        <taxon>Sporidiobolales</taxon>
        <taxon>Sporidiobolaceae</taxon>
        <taxon>Rhodotorula</taxon>
    </lineage>
</organism>
<dbReference type="GO" id="GO:0061817">
    <property type="term" value="P:endoplasmic reticulum-plasma membrane tethering"/>
    <property type="evidence" value="ECO:0007669"/>
    <property type="project" value="TreeGrafter"/>
</dbReference>
<dbReference type="Pfam" id="PF00635">
    <property type="entry name" value="Motile_Sperm"/>
    <property type="match status" value="1"/>
</dbReference>
<evidence type="ECO:0000256" key="8">
    <source>
        <dbReference type="SAM" id="Phobius"/>
    </source>
</evidence>
<feature type="compositionally biased region" description="Low complexity" evidence="7">
    <location>
        <begin position="263"/>
        <end position="283"/>
    </location>
</feature>
<evidence type="ECO:0000259" key="9">
    <source>
        <dbReference type="PROSITE" id="PS50202"/>
    </source>
</evidence>
<feature type="domain" description="MSP" evidence="9">
    <location>
        <begin position="1"/>
        <end position="122"/>
    </location>
</feature>
<feature type="region of interest" description="Disordered" evidence="7">
    <location>
        <begin position="225"/>
        <end position="245"/>
    </location>
</feature>
<evidence type="ECO:0000256" key="1">
    <source>
        <dbReference type="ARBA" id="ARBA00004211"/>
    </source>
</evidence>
<evidence type="ECO:0000256" key="2">
    <source>
        <dbReference type="ARBA" id="ARBA00008932"/>
    </source>
</evidence>
<dbReference type="EMBL" id="PJQD01000015">
    <property type="protein sequence ID" value="POY75437.1"/>
    <property type="molecule type" value="Genomic_DNA"/>
</dbReference>
<feature type="region of interest" description="Disordered" evidence="7">
    <location>
        <begin position="138"/>
        <end position="202"/>
    </location>
</feature>
<dbReference type="PANTHER" id="PTHR10809:SF6">
    <property type="entry name" value="AT11025P-RELATED"/>
    <property type="match status" value="1"/>
</dbReference>
<evidence type="ECO:0000313" key="11">
    <source>
        <dbReference type="Proteomes" id="UP000237144"/>
    </source>
</evidence>
<dbReference type="Proteomes" id="UP000237144">
    <property type="component" value="Unassembled WGS sequence"/>
</dbReference>
<feature type="transmembrane region" description="Helical" evidence="8">
    <location>
        <begin position="352"/>
        <end position="371"/>
    </location>
</feature>
<dbReference type="GO" id="GO:0033149">
    <property type="term" value="F:FFAT motif binding"/>
    <property type="evidence" value="ECO:0007669"/>
    <property type="project" value="TreeGrafter"/>
</dbReference>
<keyword evidence="4 8" id="KW-1133">Transmembrane helix</keyword>
<dbReference type="InterPro" id="IPR013783">
    <property type="entry name" value="Ig-like_fold"/>
</dbReference>
<accession>A0A2S5BF91</accession>
<evidence type="ECO:0000256" key="4">
    <source>
        <dbReference type="ARBA" id="ARBA00022989"/>
    </source>
</evidence>
<evidence type="ECO:0000256" key="3">
    <source>
        <dbReference type="ARBA" id="ARBA00022692"/>
    </source>
</evidence>
<dbReference type="STRING" id="741276.A0A2S5BF91"/>
<proteinExistence type="inferred from homology"/>
<dbReference type="GO" id="GO:0090158">
    <property type="term" value="P:endoplasmic reticulum membrane organization"/>
    <property type="evidence" value="ECO:0007669"/>
    <property type="project" value="TreeGrafter"/>
</dbReference>
<feature type="coiled-coil region" evidence="6">
    <location>
        <begin position="287"/>
        <end position="321"/>
    </location>
</feature>
<protein>
    <recommendedName>
        <fullName evidence="9">MSP domain-containing protein</fullName>
    </recommendedName>
</protein>
<feature type="region of interest" description="Disordered" evidence="7">
    <location>
        <begin position="263"/>
        <end position="287"/>
    </location>
</feature>
<dbReference type="GO" id="GO:0005886">
    <property type="term" value="C:plasma membrane"/>
    <property type="evidence" value="ECO:0007669"/>
    <property type="project" value="TreeGrafter"/>
</dbReference>
<feature type="compositionally biased region" description="Polar residues" evidence="7">
    <location>
        <begin position="148"/>
        <end position="166"/>
    </location>
</feature>
<dbReference type="PROSITE" id="PS50202">
    <property type="entry name" value="MSP"/>
    <property type="match status" value="1"/>
</dbReference>
<reference evidence="10 11" key="1">
    <citation type="journal article" date="2018" name="Front. Microbiol.">
        <title>Prospects for Fungal Bioremediation of Acidic Radioactive Waste Sites: Characterization and Genome Sequence of Rhodotorula taiwanensis MD1149.</title>
        <authorList>
            <person name="Tkavc R."/>
            <person name="Matrosova V.Y."/>
            <person name="Grichenko O.E."/>
            <person name="Gostincar C."/>
            <person name="Volpe R.P."/>
            <person name="Klimenkova P."/>
            <person name="Gaidamakova E.K."/>
            <person name="Zhou C.E."/>
            <person name="Stewart B.J."/>
            <person name="Lyman M.G."/>
            <person name="Malfatti S.A."/>
            <person name="Rubinfeld B."/>
            <person name="Courtot M."/>
            <person name="Singh J."/>
            <person name="Dalgard C.L."/>
            <person name="Hamilton T."/>
            <person name="Frey K.G."/>
            <person name="Gunde-Cimerman N."/>
            <person name="Dugan L."/>
            <person name="Daly M.J."/>
        </authorList>
    </citation>
    <scope>NUCLEOTIDE SEQUENCE [LARGE SCALE GENOMIC DNA]</scope>
    <source>
        <strain evidence="10 11">MD1149</strain>
    </source>
</reference>
<evidence type="ECO:0000256" key="6">
    <source>
        <dbReference type="SAM" id="Coils"/>
    </source>
</evidence>
<comment type="caution">
    <text evidence="10">The sequence shown here is derived from an EMBL/GenBank/DDBJ whole genome shotgun (WGS) entry which is preliminary data.</text>
</comment>
<gene>
    <name evidence="10" type="ORF">BMF94_1508</name>
</gene>
<dbReference type="OrthoDB" id="264603at2759"/>
<keyword evidence="6" id="KW-0175">Coiled coil</keyword>
<name>A0A2S5BF91_9BASI</name>
<evidence type="ECO:0000256" key="7">
    <source>
        <dbReference type="SAM" id="MobiDB-lite"/>
    </source>
</evidence>
<evidence type="ECO:0000256" key="5">
    <source>
        <dbReference type="ARBA" id="ARBA00023136"/>
    </source>
</evidence>
<dbReference type="InterPro" id="IPR016763">
    <property type="entry name" value="VAP"/>
</dbReference>
<comment type="similarity">
    <text evidence="2">Belongs to the VAMP-associated protein (VAP) (TC 9.B.17) family.</text>
</comment>
<keyword evidence="3 8" id="KW-0812">Transmembrane</keyword>
<dbReference type="InterPro" id="IPR000535">
    <property type="entry name" value="MSP_dom"/>
</dbReference>